<sequence length="310" mass="36888">MLEQFISRLFQEIDLPEFERLKKIIDERRMPLRLTGVSPRTLTSWKQKQLFDYPDNIRVKLNFKDFLWLKIIQTLRGFGISLNVIQSIKKDLDQELDIGEYLKEYEEKVIKGLITEFKKLDYPDEELRNFESIIKSKGLDVLFKSLNFNLNLLDLLICYLIATHSRIGILLTTDNSCIPWMDHFFDIDNRTRRLWQDSHLFVSFNQFLVQFLSDEKLVDFLLPYDILMPEEKEILDYVRSGDYKSIEIRFNDKRKPETLKLAKVHKTQERIVDILSKSDYQQINITKKDGKIVNIKSEITKKINEGKNPN</sequence>
<organism evidence="2">
    <name type="scientific">marine sediment metagenome</name>
    <dbReference type="NCBI Taxonomy" id="412755"/>
    <lineage>
        <taxon>unclassified sequences</taxon>
        <taxon>metagenomes</taxon>
        <taxon>ecological metagenomes</taxon>
    </lineage>
</organism>
<dbReference type="GO" id="GO:0006355">
    <property type="term" value="P:regulation of DNA-templated transcription"/>
    <property type="evidence" value="ECO:0007669"/>
    <property type="project" value="InterPro"/>
</dbReference>
<name>A0A0F9GRP0_9ZZZZ</name>
<reference evidence="2" key="1">
    <citation type="journal article" date="2015" name="Nature">
        <title>Complex archaea that bridge the gap between prokaryotes and eukaryotes.</title>
        <authorList>
            <person name="Spang A."/>
            <person name="Saw J.H."/>
            <person name="Jorgensen S.L."/>
            <person name="Zaremba-Niedzwiedzka K."/>
            <person name="Martijn J."/>
            <person name="Lind A.E."/>
            <person name="van Eijk R."/>
            <person name="Schleper C."/>
            <person name="Guy L."/>
            <person name="Ettema T.J."/>
        </authorList>
    </citation>
    <scope>NUCLEOTIDE SEQUENCE</scope>
</reference>
<feature type="domain" description="HTH merR-type" evidence="1">
    <location>
        <begin position="33"/>
        <end position="88"/>
    </location>
</feature>
<comment type="caution">
    <text evidence="2">The sequence shown here is derived from an EMBL/GenBank/DDBJ whole genome shotgun (WGS) entry which is preliminary data.</text>
</comment>
<dbReference type="AlphaFoldDB" id="A0A0F9GRP0"/>
<dbReference type="EMBL" id="LAZR01017191">
    <property type="protein sequence ID" value="KKM01465.1"/>
    <property type="molecule type" value="Genomic_DNA"/>
</dbReference>
<dbReference type="InterPro" id="IPR009061">
    <property type="entry name" value="DNA-bd_dom_put_sf"/>
</dbReference>
<dbReference type="GO" id="GO:0003677">
    <property type="term" value="F:DNA binding"/>
    <property type="evidence" value="ECO:0007669"/>
    <property type="project" value="InterPro"/>
</dbReference>
<dbReference type="SUPFAM" id="SSF46955">
    <property type="entry name" value="Putative DNA-binding domain"/>
    <property type="match status" value="1"/>
</dbReference>
<gene>
    <name evidence="2" type="ORF">LCGC14_1794160</name>
</gene>
<protein>
    <recommendedName>
        <fullName evidence="1">HTH merR-type domain-containing protein</fullName>
    </recommendedName>
</protein>
<evidence type="ECO:0000259" key="1">
    <source>
        <dbReference type="Pfam" id="PF13411"/>
    </source>
</evidence>
<proteinExistence type="predicted"/>
<accession>A0A0F9GRP0</accession>
<dbReference type="Gene3D" id="1.10.1660.10">
    <property type="match status" value="1"/>
</dbReference>
<dbReference type="Pfam" id="PF13411">
    <property type="entry name" value="MerR_1"/>
    <property type="match status" value="1"/>
</dbReference>
<dbReference type="InterPro" id="IPR000551">
    <property type="entry name" value="MerR-type_HTH_dom"/>
</dbReference>
<evidence type="ECO:0000313" key="2">
    <source>
        <dbReference type="EMBL" id="KKM01465.1"/>
    </source>
</evidence>